<comment type="caution">
    <text evidence="1">The sequence shown here is derived from an EMBL/GenBank/DDBJ whole genome shotgun (WGS) entry which is preliminary data.</text>
</comment>
<gene>
    <name evidence="1" type="ORF">BKA59DRAFT_486990</name>
</gene>
<evidence type="ECO:0000313" key="1">
    <source>
        <dbReference type="EMBL" id="KAH7236374.1"/>
    </source>
</evidence>
<evidence type="ECO:0000313" key="2">
    <source>
        <dbReference type="Proteomes" id="UP000813427"/>
    </source>
</evidence>
<accession>A0A8K0RNX7</accession>
<proteinExistence type="predicted"/>
<keyword evidence="2" id="KW-1185">Reference proteome</keyword>
<dbReference type="EMBL" id="JAGPXF010000007">
    <property type="protein sequence ID" value="KAH7236374.1"/>
    <property type="molecule type" value="Genomic_DNA"/>
</dbReference>
<reference evidence="1" key="1">
    <citation type="journal article" date="2021" name="Nat. Commun.">
        <title>Genetic determinants of endophytism in the Arabidopsis root mycobiome.</title>
        <authorList>
            <person name="Mesny F."/>
            <person name="Miyauchi S."/>
            <person name="Thiergart T."/>
            <person name="Pickel B."/>
            <person name="Atanasova L."/>
            <person name="Karlsson M."/>
            <person name="Huettel B."/>
            <person name="Barry K.W."/>
            <person name="Haridas S."/>
            <person name="Chen C."/>
            <person name="Bauer D."/>
            <person name="Andreopoulos W."/>
            <person name="Pangilinan J."/>
            <person name="LaButti K."/>
            <person name="Riley R."/>
            <person name="Lipzen A."/>
            <person name="Clum A."/>
            <person name="Drula E."/>
            <person name="Henrissat B."/>
            <person name="Kohler A."/>
            <person name="Grigoriev I.V."/>
            <person name="Martin F.M."/>
            <person name="Hacquard S."/>
        </authorList>
    </citation>
    <scope>NUCLEOTIDE SEQUENCE</scope>
    <source>
        <strain evidence="1">MPI-SDFR-AT-0068</strain>
    </source>
</reference>
<dbReference type="Proteomes" id="UP000813427">
    <property type="component" value="Unassembled WGS sequence"/>
</dbReference>
<sequence>MDLTSPANSRVRIVNRLEELTTRIILAARSICVLLFILDFLPSSGAQDSHVWSRAGHQGLLLTHGRGDWMDSQVVTVTG</sequence>
<dbReference type="AlphaFoldDB" id="A0A8K0RNX7"/>
<protein>
    <submittedName>
        <fullName evidence="1">Uncharacterized protein</fullName>
    </submittedName>
</protein>
<name>A0A8K0RNX7_9HYPO</name>
<organism evidence="1 2">
    <name type="scientific">Fusarium tricinctum</name>
    <dbReference type="NCBI Taxonomy" id="61284"/>
    <lineage>
        <taxon>Eukaryota</taxon>
        <taxon>Fungi</taxon>
        <taxon>Dikarya</taxon>
        <taxon>Ascomycota</taxon>
        <taxon>Pezizomycotina</taxon>
        <taxon>Sordariomycetes</taxon>
        <taxon>Hypocreomycetidae</taxon>
        <taxon>Hypocreales</taxon>
        <taxon>Nectriaceae</taxon>
        <taxon>Fusarium</taxon>
        <taxon>Fusarium tricinctum species complex</taxon>
    </lineage>
</organism>